<dbReference type="Gene3D" id="3.20.20.80">
    <property type="entry name" value="Glycosidases"/>
    <property type="match status" value="1"/>
</dbReference>
<keyword evidence="5" id="KW-1185">Reference proteome</keyword>
<reference evidence="4" key="4">
    <citation type="submission" date="2025-09" db="UniProtKB">
        <authorList>
            <consortium name="Ensembl"/>
        </authorList>
    </citation>
    <scope>IDENTIFICATION</scope>
    <source>
        <strain evidence="4">17573</strain>
    </source>
</reference>
<dbReference type="Proteomes" id="UP000006718">
    <property type="component" value="Chromosome 10"/>
</dbReference>
<dbReference type="InParanoid" id="A0A5F7ZAN6"/>
<evidence type="ECO:0000259" key="3">
    <source>
        <dbReference type="Pfam" id="PF02836"/>
    </source>
</evidence>
<evidence type="ECO:0000256" key="1">
    <source>
        <dbReference type="ARBA" id="ARBA00007401"/>
    </source>
</evidence>
<dbReference type="InterPro" id="IPR006103">
    <property type="entry name" value="Glyco_hydro_2_cat"/>
</dbReference>
<dbReference type="GO" id="GO:0005975">
    <property type="term" value="P:carbohydrate metabolic process"/>
    <property type="evidence" value="ECO:0007669"/>
    <property type="project" value="InterPro"/>
</dbReference>
<dbReference type="AlphaFoldDB" id="A0A5F7ZAN6"/>
<sequence>MPEDSRVGGSASQGPGSARRLGEEKTQAALLYQPIDQDMLKCTPVDHPDCLPLHDALRIPQDFFLSSVRTLTPLDCSHNGLPRAGDLRAQQGLTLRWRSPGWTRSPVSSLTAQDPSLMFSEDYQNSLLEQYHQGLDQKHRKYVVGELIWNFADFMTNQFKFFLLRRQELNLLQMCMDSPPGTRILSPSNRSRMLGENVMEAACFLQMV</sequence>
<organism evidence="4 5">
    <name type="scientific">Macaca mulatta</name>
    <name type="common">Rhesus macaque</name>
    <dbReference type="NCBI Taxonomy" id="9544"/>
    <lineage>
        <taxon>Eukaryota</taxon>
        <taxon>Metazoa</taxon>
        <taxon>Chordata</taxon>
        <taxon>Craniata</taxon>
        <taxon>Vertebrata</taxon>
        <taxon>Euteleostomi</taxon>
        <taxon>Mammalia</taxon>
        <taxon>Eutheria</taxon>
        <taxon>Euarchontoglires</taxon>
        <taxon>Primates</taxon>
        <taxon>Haplorrhini</taxon>
        <taxon>Catarrhini</taxon>
        <taxon>Cercopithecidae</taxon>
        <taxon>Cercopithecinae</taxon>
        <taxon>Macaca</taxon>
    </lineage>
</organism>
<feature type="domain" description="Glycoside hydrolase family 2 catalytic" evidence="3">
    <location>
        <begin position="112"/>
        <end position="158"/>
    </location>
</feature>
<reference evidence="4" key="2">
    <citation type="submission" date="2019-01" db="EMBL/GenBank/DDBJ databases">
        <authorList>
            <person name="Graves T."/>
            <person name="Eichler E.E."/>
            <person name="Wilson R.K."/>
        </authorList>
    </citation>
    <scope>NUCLEOTIDE SEQUENCE [LARGE SCALE GENOMIC DNA]</scope>
    <source>
        <strain evidence="4">17573</strain>
    </source>
</reference>
<dbReference type="ExpressionAtlas" id="A0A5F7ZAN6">
    <property type="expression patterns" value="baseline"/>
</dbReference>
<name>A0A5F7ZAN6_MACMU</name>
<dbReference type="Pfam" id="PF02836">
    <property type="entry name" value="Glyco_hydro_2_C"/>
    <property type="match status" value="1"/>
</dbReference>
<protein>
    <recommendedName>
        <fullName evidence="3">Glycoside hydrolase family 2 catalytic domain-containing protein</fullName>
    </recommendedName>
</protein>
<evidence type="ECO:0000256" key="2">
    <source>
        <dbReference type="SAM" id="MobiDB-lite"/>
    </source>
</evidence>
<accession>A0A5F7ZAN6</accession>
<dbReference type="Bgee" id="ENSMMUG00000054772">
    <property type="expression patterns" value="Expressed in cerebellar cortex and 20 other cell types or tissues"/>
</dbReference>
<proteinExistence type="inferred from homology"/>
<dbReference type="GeneTree" id="ENSGT00940000168042"/>
<reference evidence="5" key="1">
    <citation type="journal article" date="2007" name="Science">
        <title>Evolutionary and biomedical insights from the rhesus macaque genome.</title>
        <authorList>
            <person name="Gibbs R.A."/>
            <person name="Rogers J."/>
            <person name="Katze M.G."/>
            <person name="Bumgarner R."/>
            <person name="Weinstock G.M."/>
            <person name="Mardis E.R."/>
            <person name="Remington K.A."/>
            <person name="Strausberg R.L."/>
            <person name="Venter J.C."/>
            <person name="Wilson R.K."/>
            <person name="Batzer M.A."/>
            <person name="Bustamante C.D."/>
            <person name="Eichler E.E."/>
            <person name="Hahn M.W."/>
            <person name="Hardison R.C."/>
            <person name="Makova K.D."/>
            <person name="Miller W."/>
            <person name="Milosavljevic A."/>
            <person name="Palermo R.E."/>
            <person name="Siepel A."/>
            <person name="Sikela J.M."/>
            <person name="Attaway T."/>
            <person name="Bell S."/>
            <person name="Bernard K.E."/>
            <person name="Buhay C.J."/>
            <person name="Chandrabose M.N."/>
            <person name="Dao M."/>
            <person name="Davis C."/>
            <person name="Delehaunty K.D."/>
            <person name="Ding Y."/>
            <person name="Dinh H.H."/>
            <person name="Dugan-Rocha S."/>
            <person name="Fulton L.A."/>
            <person name="Gabisi R.A."/>
            <person name="Garner T.T."/>
            <person name="Godfrey J."/>
            <person name="Hawes A.C."/>
            <person name="Hernandez J."/>
            <person name="Hines S."/>
            <person name="Holder M."/>
            <person name="Hume J."/>
            <person name="Jhangiani S.N."/>
            <person name="Joshi V."/>
            <person name="Khan Z.M."/>
            <person name="Kirkness E.F."/>
            <person name="Cree A."/>
            <person name="Fowler R.G."/>
            <person name="Lee S."/>
            <person name="Lewis L.R."/>
            <person name="Li Z."/>
            <person name="Liu Y.-S."/>
            <person name="Moore S.M."/>
            <person name="Muzny D."/>
            <person name="Nazareth L.V."/>
            <person name="Ngo D.N."/>
            <person name="Okwuonu G.O."/>
            <person name="Pai G."/>
            <person name="Parker D."/>
            <person name="Paul H.A."/>
            <person name="Pfannkoch C."/>
            <person name="Pohl C.S."/>
            <person name="Rogers Y.-H.C."/>
            <person name="Ruiz S.J."/>
            <person name="Sabo A."/>
            <person name="Santibanez J."/>
            <person name="Schneider B.W."/>
            <person name="Smith S.M."/>
            <person name="Sodergren E."/>
            <person name="Svatek A.F."/>
            <person name="Utterback T.R."/>
            <person name="Vattathil S."/>
            <person name="Warren W."/>
            <person name="White C.S."/>
            <person name="Chinwalla A.T."/>
            <person name="Feng Y."/>
            <person name="Halpern A.L."/>
            <person name="Hillier L.W."/>
            <person name="Huang X."/>
            <person name="Minx P."/>
            <person name="Nelson J.O."/>
            <person name="Pepin K.H."/>
            <person name="Qin X."/>
            <person name="Sutton G.G."/>
            <person name="Venter E."/>
            <person name="Walenz B.P."/>
            <person name="Wallis J.W."/>
            <person name="Worley K.C."/>
            <person name="Yang S.-P."/>
            <person name="Jones S.M."/>
            <person name="Marra M.A."/>
            <person name="Rocchi M."/>
            <person name="Schein J.E."/>
            <person name="Baertsch R."/>
            <person name="Clarke L."/>
            <person name="Csuros M."/>
            <person name="Glasscock J."/>
            <person name="Harris R.A."/>
            <person name="Havlak P."/>
            <person name="Jackson A.R."/>
            <person name="Jiang H."/>
            <person name="Liu Y."/>
            <person name="Messina D.N."/>
            <person name="Shen Y."/>
            <person name="Song H.X.-Z."/>
            <person name="Wylie T."/>
            <person name="Zhang L."/>
            <person name="Birney E."/>
            <person name="Han K."/>
            <person name="Konkel M.K."/>
            <person name="Lee J."/>
            <person name="Smit A.F.A."/>
            <person name="Ullmer B."/>
            <person name="Wang H."/>
            <person name="Xing J."/>
            <person name="Burhans R."/>
            <person name="Cheng Z."/>
            <person name="Karro J.E."/>
            <person name="Ma J."/>
            <person name="Raney B."/>
            <person name="She X."/>
            <person name="Cox M.J."/>
            <person name="Demuth J.P."/>
            <person name="Dumas L.J."/>
            <person name="Han S.-G."/>
            <person name="Hopkins J."/>
            <person name="Karimpour-Fard A."/>
            <person name="Kim Y.H."/>
            <person name="Pollack J.R."/>
            <person name="Vinar T."/>
            <person name="Addo-Quaye C."/>
            <person name="Degenhardt J."/>
            <person name="Denby A."/>
            <person name="Hubisz M.J."/>
            <person name="Indap A."/>
            <person name="Kosiol C."/>
            <person name="Lahn B.T."/>
            <person name="Lawson H.A."/>
            <person name="Marklein A."/>
            <person name="Nielsen R."/>
            <person name="Vallender E.J."/>
            <person name="Clark A.G."/>
            <person name="Ferguson B."/>
            <person name="Hernandez R.D."/>
            <person name="Hirani K."/>
            <person name="Kehrer-Sawatzki H."/>
            <person name="Kolb J."/>
            <person name="Patil S."/>
            <person name="Pu L.-L."/>
            <person name="Ren Y."/>
            <person name="Smith D.G."/>
            <person name="Wheeler D.A."/>
            <person name="Schenck I."/>
            <person name="Ball E.V."/>
            <person name="Chen R."/>
            <person name="Cooper D.N."/>
            <person name="Giardine B."/>
            <person name="Hsu F."/>
            <person name="Kent W.J."/>
            <person name="Lesk A."/>
            <person name="Nelson D.L."/>
            <person name="O'brien W.E."/>
            <person name="Pruefer K."/>
            <person name="Stenson P.D."/>
            <person name="Wallace J.C."/>
            <person name="Ke H."/>
            <person name="Liu X.-M."/>
            <person name="Wang P."/>
            <person name="Xiang A.P."/>
            <person name="Yang F."/>
            <person name="Barber G.P."/>
            <person name="Haussler D."/>
            <person name="Karolchik D."/>
            <person name="Kern A.D."/>
            <person name="Kuhn R.M."/>
            <person name="Smith K.E."/>
            <person name="Zwieg A.S."/>
        </authorList>
    </citation>
    <scope>NUCLEOTIDE SEQUENCE [LARGE SCALE GENOMIC DNA]</scope>
    <source>
        <strain evidence="5">17573</strain>
    </source>
</reference>
<comment type="similarity">
    <text evidence="1">Belongs to the glycosyl hydrolase 2 family.</text>
</comment>
<dbReference type="Ensembl" id="ENSMMUT00000086688.1">
    <property type="protein sequence ID" value="ENSMMUP00000061689.1"/>
    <property type="gene ID" value="ENSMMUG00000054772.1"/>
</dbReference>
<dbReference type="PANTHER" id="PTHR10066:SF67">
    <property type="entry name" value="BETA-GLUCURONIDASE"/>
    <property type="match status" value="1"/>
</dbReference>
<evidence type="ECO:0000313" key="5">
    <source>
        <dbReference type="Proteomes" id="UP000006718"/>
    </source>
</evidence>
<dbReference type="SMR" id="A0A5F7ZAN6"/>
<evidence type="ECO:0000313" key="4">
    <source>
        <dbReference type="Ensembl" id="ENSMMUP00000061689.1"/>
    </source>
</evidence>
<feature type="region of interest" description="Disordered" evidence="2">
    <location>
        <begin position="1"/>
        <end position="23"/>
    </location>
</feature>
<reference evidence="4" key="3">
    <citation type="submission" date="2025-08" db="UniProtKB">
        <authorList>
            <consortium name="Ensembl"/>
        </authorList>
    </citation>
    <scope>IDENTIFICATION</scope>
    <source>
        <strain evidence="4">17573</strain>
    </source>
</reference>
<dbReference type="PANTHER" id="PTHR10066">
    <property type="entry name" value="BETA-GLUCURONIDASE"/>
    <property type="match status" value="1"/>
</dbReference>
<dbReference type="GO" id="GO:0004553">
    <property type="term" value="F:hydrolase activity, hydrolyzing O-glycosyl compounds"/>
    <property type="evidence" value="ECO:0007669"/>
    <property type="project" value="InterPro"/>
</dbReference>
<dbReference type="STRING" id="9544.ENSMMUP00000061689"/>
<dbReference type="VEuPathDB" id="HostDB:ENSMMUG00000054772"/>